<evidence type="ECO:0000256" key="4">
    <source>
        <dbReference type="ARBA" id="ARBA00022989"/>
    </source>
</evidence>
<evidence type="ECO:0000256" key="1">
    <source>
        <dbReference type="ARBA" id="ARBA00004141"/>
    </source>
</evidence>
<name>A0ABY5Z4P3_9ACTN</name>
<feature type="transmembrane region" description="Helical" evidence="6">
    <location>
        <begin position="33"/>
        <end position="55"/>
    </location>
</feature>
<dbReference type="EMBL" id="CP073721">
    <property type="protein sequence ID" value="UWZ36526.1"/>
    <property type="molecule type" value="Genomic_DNA"/>
</dbReference>
<dbReference type="PANTHER" id="PTHR38459">
    <property type="entry name" value="PROPHAGE BACTOPRENOL-LINKED GLUCOSE TRANSLOCASE HOMOLOG"/>
    <property type="match status" value="1"/>
</dbReference>
<keyword evidence="3 6" id="KW-0812">Transmembrane</keyword>
<comment type="similarity">
    <text evidence="2">Belongs to the GtrA family.</text>
</comment>
<accession>A0ABY5Z4P3</accession>
<gene>
    <name evidence="8" type="ORF">Drose_36870</name>
</gene>
<evidence type="ECO:0000256" key="5">
    <source>
        <dbReference type="ARBA" id="ARBA00023136"/>
    </source>
</evidence>
<evidence type="ECO:0000256" key="2">
    <source>
        <dbReference type="ARBA" id="ARBA00009399"/>
    </source>
</evidence>
<dbReference type="Proteomes" id="UP001058271">
    <property type="component" value="Chromosome"/>
</dbReference>
<feature type="transmembrane region" description="Helical" evidence="6">
    <location>
        <begin position="119"/>
        <end position="140"/>
    </location>
</feature>
<sequence>MVAEQQAGEKTAPARPWLIRTIGTLAGDRRVRYLTVGGVSSVSYYAFFAGIYLLTRDHLHYLVPTVIANFLCALVTYPLQRRFVFRSTGRVVSGFVKFYLVCLWALAYTFVGLPVLVELVHIPVLIAQAILIATAPIINYQLSKLWVFRTNP</sequence>
<dbReference type="PANTHER" id="PTHR38459:SF1">
    <property type="entry name" value="PROPHAGE BACTOPRENOL-LINKED GLUCOSE TRANSLOCASE HOMOLOG"/>
    <property type="match status" value="1"/>
</dbReference>
<protein>
    <submittedName>
        <fullName evidence="8">GtrA family protein</fullName>
    </submittedName>
</protein>
<dbReference type="Pfam" id="PF04138">
    <property type="entry name" value="GtrA_DPMS_TM"/>
    <property type="match status" value="1"/>
</dbReference>
<comment type="subcellular location">
    <subcellularLocation>
        <location evidence="1">Membrane</location>
        <topology evidence="1">Multi-pass membrane protein</topology>
    </subcellularLocation>
</comment>
<evidence type="ECO:0000256" key="3">
    <source>
        <dbReference type="ARBA" id="ARBA00022692"/>
    </source>
</evidence>
<keyword evidence="9" id="KW-1185">Reference proteome</keyword>
<proteinExistence type="inferred from homology"/>
<feature type="domain" description="GtrA/DPMS transmembrane" evidence="7">
    <location>
        <begin position="32"/>
        <end position="148"/>
    </location>
</feature>
<dbReference type="RefSeq" id="WP_260725864.1">
    <property type="nucleotide sequence ID" value="NZ_BAAABS010000027.1"/>
</dbReference>
<feature type="transmembrane region" description="Helical" evidence="6">
    <location>
        <begin position="91"/>
        <end position="113"/>
    </location>
</feature>
<dbReference type="InterPro" id="IPR051401">
    <property type="entry name" value="GtrA_CellWall_Glycosyl"/>
</dbReference>
<evidence type="ECO:0000313" key="8">
    <source>
        <dbReference type="EMBL" id="UWZ36526.1"/>
    </source>
</evidence>
<evidence type="ECO:0000256" key="6">
    <source>
        <dbReference type="SAM" id="Phobius"/>
    </source>
</evidence>
<reference evidence="8" key="1">
    <citation type="submission" date="2021-04" db="EMBL/GenBank/DDBJ databases">
        <title>Biosynthetic gene clusters of Dactylosporangioum roseum.</title>
        <authorList>
            <person name="Hartkoorn R.C."/>
            <person name="Beaudoing E."/>
            <person name="Hot D."/>
            <person name="Moureu S."/>
        </authorList>
    </citation>
    <scope>NUCLEOTIDE SEQUENCE</scope>
    <source>
        <strain evidence="8">NRRL B-16295</strain>
    </source>
</reference>
<evidence type="ECO:0000313" key="9">
    <source>
        <dbReference type="Proteomes" id="UP001058271"/>
    </source>
</evidence>
<keyword evidence="5 6" id="KW-0472">Membrane</keyword>
<dbReference type="InterPro" id="IPR007267">
    <property type="entry name" value="GtrA_DPMS_TM"/>
</dbReference>
<feature type="transmembrane region" description="Helical" evidence="6">
    <location>
        <begin position="61"/>
        <end position="79"/>
    </location>
</feature>
<organism evidence="8 9">
    <name type="scientific">Dactylosporangium roseum</name>
    <dbReference type="NCBI Taxonomy" id="47989"/>
    <lineage>
        <taxon>Bacteria</taxon>
        <taxon>Bacillati</taxon>
        <taxon>Actinomycetota</taxon>
        <taxon>Actinomycetes</taxon>
        <taxon>Micromonosporales</taxon>
        <taxon>Micromonosporaceae</taxon>
        <taxon>Dactylosporangium</taxon>
    </lineage>
</organism>
<keyword evidence="4 6" id="KW-1133">Transmembrane helix</keyword>
<evidence type="ECO:0000259" key="7">
    <source>
        <dbReference type="Pfam" id="PF04138"/>
    </source>
</evidence>